<organism evidence="10 11">
    <name type="scientific">Adineta steineri</name>
    <dbReference type="NCBI Taxonomy" id="433720"/>
    <lineage>
        <taxon>Eukaryota</taxon>
        <taxon>Metazoa</taxon>
        <taxon>Spiralia</taxon>
        <taxon>Gnathifera</taxon>
        <taxon>Rotifera</taxon>
        <taxon>Eurotatoria</taxon>
        <taxon>Bdelloidea</taxon>
        <taxon>Adinetida</taxon>
        <taxon>Adinetidae</taxon>
        <taxon>Adineta</taxon>
    </lineage>
</organism>
<sequence>MSNTTVNNEIFNLQLASKMIYAYGALVLIAFGTVGNLLNILVFIRWKSLRQMPNSVFLLASFIGSLVQLWTVRFSLAVLNLTGIDLLKNSLFYCEIRWLFGRMSSSITMTSICLASIDRFLVTSRNVRYRYAFNMKRVRLMVIILTLIFLFPLIPDIVYYWTPNCTSPGAPYGYRQYTTYFNTILTNFVPVPVLVLFGILTWRNLHATRLVQNTRLEMQVNRMILAELIMVCFTSIPNIITAIYSLATTTMVKSQLRTAQDNLWLNIFAILTISTYCGSFYVYCAVSSSYRKKIQTILYWKPENRIEPQVNVRQNNTMYRSRMVT</sequence>
<feature type="transmembrane region" description="Helical" evidence="8">
    <location>
        <begin position="181"/>
        <end position="202"/>
    </location>
</feature>
<dbReference type="InterPro" id="IPR019424">
    <property type="entry name" value="7TM_GPCR_Srsx"/>
</dbReference>
<dbReference type="InterPro" id="IPR000276">
    <property type="entry name" value="GPCR_Rhodpsn"/>
</dbReference>
<dbReference type="Pfam" id="PF10320">
    <property type="entry name" value="7TM_GPCR_Srsx"/>
    <property type="match status" value="1"/>
</dbReference>
<evidence type="ECO:0000256" key="8">
    <source>
        <dbReference type="SAM" id="Phobius"/>
    </source>
</evidence>
<evidence type="ECO:0000256" key="4">
    <source>
        <dbReference type="ARBA" id="ARBA00023040"/>
    </source>
</evidence>
<evidence type="ECO:0000256" key="7">
    <source>
        <dbReference type="ARBA" id="ARBA00023224"/>
    </source>
</evidence>
<evidence type="ECO:0000256" key="3">
    <source>
        <dbReference type="ARBA" id="ARBA00022989"/>
    </source>
</evidence>
<dbReference type="PANTHER" id="PTHR24243:SF230">
    <property type="entry name" value="G-PROTEIN COUPLED RECEPTORS FAMILY 1 PROFILE DOMAIN-CONTAINING PROTEIN"/>
    <property type="match status" value="1"/>
</dbReference>
<dbReference type="InterPro" id="IPR017452">
    <property type="entry name" value="GPCR_Rhodpsn_7TM"/>
</dbReference>
<dbReference type="PANTHER" id="PTHR24243">
    <property type="entry name" value="G-PROTEIN COUPLED RECEPTOR"/>
    <property type="match status" value="1"/>
</dbReference>
<feature type="transmembrane region" description="Helical" evidence="8">
    <location>
        <begin position="56"/>
        <end position="79"/>
    </location>
</feature>
<gene>
    <name evidence="10" type="ORF">OXD698_LOCUS26981</name>
</gene>
<comment type="subcellular location">
    <subcellularLocation>
        <location evidence="1">Membrane</location>
        <topology evidence="1">Multi-pass membrane protein</topology>
    </subcellularLocation>
</comment>
<dbReference type="Gene3D" id="1.20.1070.10">
    <property type="entry name" value="Rhodopsin 7-helix transmembrane proteins"/>
    <property type="match status" value="1"/>
</dbReference>
<keyword evidence="6" id="KW-0675">Receptor</keyword>
<keyword evidence="2 8" id="KW-0812">Transmembrane</keyword>
<evidence type="ECO:0000256" key="5">
    <source>
        <dbReference type="ARBA" id="ARBA00023136"/>
    </source>
</evidence>
<comment type="caution">
    <text evidence="10">The sequence shown here is derived from an EMBL/GenBank/DDBJ whole genome shotgun (WGS) entry which is preliminary data.</text>
</comment>
<feature type="transmembrane region" description="Helical" evidence="8">
    <location>
        <begin position="99"/>
        <end position="117"/>
    </location>
</feature>
<dbReference type="AlphaFoldDB" id="A0A819KY04"/>
<proteinExistence type="predicted"/>
<evidence type="ECO:0000313" key="10">
    <source>
        <dbReference type="EMBL" id="CAF3956270.1"/>
    </source>
</evidence>
<dbReference type="PROSITE" id="PS50262">
    <property type="entry name" value="G_PROTEIN_RECEP_F1_2"/>
    <property type="match status" value="1"/>
</dbReference>
<evidence type="ECO:0000256" key="6">
    <source>
        <dbReference type="ARBA" id="ARBA00023170"/>
    </source>
</evidence>
<name>A0A819KY04_9BILA</name>
<keyword evidence="7" id="KW-0807">Transducer</keyword>
<keyword evidence="3 8" id="KW-1133">Transmembrane helix</keyword>
<feature type="transmembrane region" description="Helical" evidence="8">
    <location>
        <begin position="264"/>
        <end position="286"/>
    </location>
</feature>
<evidence type="ECO:0000313" key="11">
    <source>
        <dbReference type="Proteomes" id="UP000663844"/>
    </source>
</evidence>
<feature type="transmembrane region" description="Helical" evidence="8">
    <location>
        <begin position="20"/>
        <end position="44"/>
    </location>
</feature>
<dbReference type="GO" id="GO:0005886">
    <property type="term" value="C:plasma membrane"/>
    <property type="evidence" value="ECO:0007669"/>
    <property type="project" value="TreeGrafter"/>
</dbReference>
<feature type="domain" description="G-protein coupled receptors family 1 profile" evidence="9">
    <location>
        <begin position="35"/>
        <end position="283"/>
    </location>
</feature>
<dbReference type="SUPFAM" id="SSF81321">
    <property type="entry name" value="Family A G protein-coupled receptor-like"/>
    <property type="match status" value="1"/>
</dbReference>
<feature type="transmembrane region" description="Helical" evidence="8">
    <location>
        <begin position="223"/>
        <end position="244"/>
    </location>
</feature>
<dbReference type="EMBL" id="CAJOAZ010002746">
    <property type="protein sequence ID" value="CAF3956270.1"/>
    <property type="molecule type" value="Genomic_DNA"/>
</dbReference>
<protein>
    <recommendedName>
        <fullName evidence="9">G-protein coupled receptors family 1 profile domain-containing protein</fullName>
    </recommendedName>
</protein>
<feature type="transmembrane region" description="Helical" evidence="8">
    <location>
        <begin position="138"/>
        <end position="161"/>
    </location>
</feature>
<dbReference type="Proteomes" id="UP000663844">
    <property type="component" value="Unassembled WGS sequence"/>
</dbReference>
<keyword evidence="5 8" id="KW-0472">Membrane</keyword>
<evidence type="ECO:0000256" key="1">
    <source>
        <dbReference type="ARBA" id="ARBA00004141"/>
    </source>
</evidence>
<keyword evidence="4" id="KW-0297">G-protein coupled receptor</keyword>
<reference evidence="10" key="1">
    <citation type="submission" date="2021-02" db="EMBL/GenBank/DDBJ databases">
        <authorList>
            <person name="Nowell W R."/>
        </authorList>
    </citation>
    <scope>NUCLEOTIDE SEQUENCE</scope>
</reference>
<dbReference type="GO" id="GO:0004930">
    <property type="term" value="F:G protein-coupled receptor activity"/>
    <property type="evidence" value="ECO:0007669"/>
    <property type="project" value="UniProtKB-KW"/>
</dbReference>
<accession>A0A819KY04</accession>
<dbReference type="SMART" id="SM01381">
    <property type="entry name" value="7TM_GPCR_Srsx"/>
    <property type="match status" value="1"/>
</dbReference>
<evidence type="ECO:0000256" key="2">
    <source>
        <dbReference type="ARBA" id="ARBA00022692"/>
    </source>
</evidence>
<evidence type="ECO:0000259" key="9">
    <source>
        <dbReference type="PROSITE" id="PS50262"/>
    </source>
</evidence>